<dbReference type="Proteomes" id="UP000183015">
    <property type="component" value="Unassembled WGS sequence"/>
</dbReference>
<proteinExistence type="predicted"/>
<dbReference type="EMBL" id="FOAZ01000003">
    <property type="protein sequence ID" value="SEK67366.1"/>
    <property type="molecule type" value="Genomic_DNA"/>
</dbReference>
<protein>
    <submittedName>
        <fullName evidence="1">Uncharacterized protein</fullName>
    </submittedName>
</protein>
<evidence type="ECO:0000313" key="2">
    <source>
        <dbReference type="Proteomes" id="UP000183015"/>
    </source>
</evidence>
<reference evidence="2" key="1">
    <citation type="submission" date="2016-10" db="EMBL/GenBank/DDBJ databases">
        <authorList>
            <person name="Varghese N."/>
        </authorList>
    </citation>
    <scope>NUCLEOTIDE SEQUENCE [LARGE SCALE GENOMIC DNA]</scope>
    <source>
        <strain evidence="2">DSM 45096 / BCRC 16803 / CGMCC 4.1857 / CIP 109030 / JCM 12277 / KCTC 19219 / NBRC 100920 / 33214</strain>
    </source>
</reference>
<evidence type="ECO:0000313" key="1">
    <source>
        <dbReference type="EMBL" id="SEK67366.1"/>
    </source>
</evidence>
<keyword evidence="2" id="KW-1185">Reference proteome</keyword>
<gene>
    <name evidence="1" type="ORF">SAMN05414137_10365</name>
</gene>
<name>A0A1H7IYC1_STRJI</name>
<organism evidence="1 2">
    <name type="scientific">Streptacidiphilus jiangxiensis</name>
    <dbReference type="NCBI Taxonomy" id="235985"/>
    <lineage>
        <taxon>Bacteria</taxon>
        <taxon>Bacillati</taxon>
        <taxon>Actinomycetota</taxon>
        <taxon>Actinomycetes</taxon>
        <taxon>Kitasatosporales</taxon>
        <taxon>Streptomycetaceae</taxon>
        <taxon>Streptacidiphilus</taxon>
    </lineage>
</organism>
<dbReference type="RefSeq" id="WP_169791884.1">
    <property type="nucleotide sequence ID" value="NZ_BBPN01000032.1"/>
</dbReference>
<dbReference type="AlphaFoldDB" id="A0A1H7IYC1"/>
<dbReference type="STRING" id="235985.SAMN05414137_10365"/>
<dbReference type="eggNOG" id="ENOG502ZDQK">
    <property type="taxonomic scope" value="Bacteria"/>
</dbReference>
<sequence>MGQARKIATWAVVIFVLYTIITSPVRAADLVQVGFTGISHAAKAFGTFMSNLIK</sequence>
<accession>A0A1H7IYC1</accession>